<comment type="function">
    <text evidence="1">Probably involved in the defense reaction of plants against pathogens.</text>
</comment>
<protein>
    <recommendedName>
        <fullName evidence="7">SCP domain-containing protein</fullName>
    </recommendedName>
</protein>
<keyword evidence="4" id="KW-0611">Plant defense</keyword>
<sequence>MAAATVVTAQNSQQEYLDLHNAARAAVGVGPVTWDNTVAAWAQNYANSRRGDCALIHSPNGRPYVFPIIYWTKVTALSPVAAKYKYPATPLKLMLHTTTENKLVTNHIRTQSCSRPQKLHKRKSAMAYSSAKLAFLSSLALTAIAAAAQNSPEDYLDPHNAARDDVGVNPLTWDDTVAAYAQSYAEQRRGDCALVHSQGGPYGENIFWGSAGGDWSAADAVKSWVDEKQFYDHDSNSCSAPEGQSCGHYTQVVWRDTTAVGCARVVCDDDAGVFIICSYDPPGNVVGQSPY</sequence>
<dbReference type="InterPro" id="IPR002413">
    <property type="entry name" value="V5_allergen-like"/>
</dbReference>
<dbReference type="Gene3D" id="3.40.33.10">
    <property type="entry name" value="CAP"/>
    <property type="match status" value="2"/>
</dbReference>
<dbReference type="PRINTS" id="PR00838">
    <property type="entry name" value="V5ALLERGEN"/>
</dbReference>
<reference evidence="8" key="2">
    <citation type="submission" date="2021-12" db="EMBL/GenBank/DDBJ databases">
        <title>Resequencing data analysis of finger millet.</title>
        <authorList>
            <person name="Hatakeyama M."/>
            <person name="Aluri S."/>
            <person name="Balachadran M.T."/>
            <person name="Sivarajan S.R."/>
            <person name="Poveda L."/>
            <person name="Shimizu-Inatsugi R."/>
            <person name="Schlapbach R."/>
            <person name="Sreeman S.M."/>
            <person name="Shimizu K.K."/>
        </authorList>
    </citation>
    <scope>NUCLEOTIDE SEQUENCE</scope>
</reference>
<dbReference type="EMBL" id="BQKI01000077">
    <property type="protein sequence ID" value="GJN24432.1"/>
    <property type="molecule type" value="Genomic_DNA"/>
</dbReference>
<dbReference type="InterPro" id="IPR014044">
    <property type="entry name" value="CAP_dom"/>
</dbReference>
<feature type="domain" description="SCP" evidence="7">
    <location>
        <begin position="150"/>
        <end position="287"/>
    </location>
</feature>
<organism evidence="8 9">
    <name type="scientific">Eleusine coracana subsp. coracana</name>
    <dbReference type="NCBI Taxonomy" id="191504"/>
    <lineage>
        <taxon>Eukaryota</taxon>
        <taxon>Viridiplantae</taxon>
        <taxon>Streptophyta</taxon>
        <taxon>Embryophyta</taxon>
        <taxon>Tracheophyta</taxon>
        <taxon>Spermatophyta</taxon>
        <taxon>Magnoliopsida</taxon>
        <taxon>Liliopsida</taxon>
        <taxon>Poales</taxon>
        <taxon>Poaceae</taxon>
        <taxon>PACMAD clade</taxon>
        <taxon>Chloridoideae</taxon>
        <taxon>Cynodonteae</taxon>
        <taxon>Eleusininae</taxon>
        <taxon>Eleusine</taxon>
    </lineage>
</organism>
<proteinExistence type="inferred from homology"/>
<dbReference type="Proteomes" id="UP001054889">
    <property type="component" value="Unassembled WGS sequence"/>
</dbReference>
<dbReference type="SUPFAM" id="SSF55797">
    <property type="entry name" value="PR-1-like"/>
    <property type="match status" value="2"/>
</dbReference>
<dbReference type="PROSITE" id="PS01010">
    <property type="entry name" value="CRISP_2"/>
    <property type="match status" value="1"/>
</dbReference>
<dbReference type="InterPro" id="IPR001283">
    <property type="entry name" value="CRISP-related"/>
</dbReference>
<keyword evidence="6" id="KW-0568">Pathogenesis-related protein</keyword>
<evidence type="ECO:0000259" key="7">
    <source>
        <dbReference type="SMART" id="SM00198"/>
    </source>
</evidence>
<dbReference type="GO" id="GO:0005576">
    <property type="term" value="C:extracellular region"/>
    <property type="evidence" value="ECO:0007669"/>
    <property type="project" value="InterPro"/>
</dbReference>
<evidence type="ECO:0000256" key="5">
    <source>
        <dbReference type="ARBA" id="ARBA00023157"/>
    </source>
</evidence>
<evidence type="ECO:0000256" key="4">
    <source>
        <dbReference type="ARBA" id="ARBA00022821"/>
    </source>
</evidence>
<dbReference type="PANTHER" id="PTHR10334">
    <property type="entry name" value="CYSTEINE-RICH SECRETORY PROTEIN-RELATED"/>
    <property type="match status" value="1"/>
</dbReference>
<dbReference type="GO" id="GO:0006952">
    <property type="term" value="P:defense response"/>
    <property type="evidence" value="ECO:0007669"/>
    <property type="project" value="UniProtKB-KW"/>
</dbReference>
<dbReference type="SMART" id="SM00198">
    <property type="entry name" value="SCP"/>
    <property type="match status" value="1"/>
</dbReference>
<dbReference type="PROSITE" id="PS01009">
    <property type="entry name" value="CRISP_1"/>
    <property type="match status" value="1"/>
</dbReference>
<keyword evidence="3" id="KW-0732">Signal</keyword>
<gene>
    <name evidence="8" type="primary">gb12170</name>
    <name evidence="8" type="ORF">PR202_gb12170</name>
</gene>
<evidence type="ECO:0000313" key="9">
    <source>
        <dbReference type="Proteomes" id="UP001054889"/>
    </source>
</evidence>
<evidence type="ECO:0000313" key="8">
    <source>
        <dbReference type="EMBL" id="GJN24432.1"/>
    </source>
</evidence>
<evidence type="ECO:0000256" key="1">
    <source>
        <dbReference type="ARBA" id="ARBA00003143"/>
    </source>
</evidence>
<keyword evidence="9" id="KW-1185">Reference proteome</keyword>
<dbReference type="FunFam" id="3.40.33.10:FF:000009">
    <property type="entry name" value="Pathogenesis-related protein 1"/>
    <property type="match status" value="1"/>
</dbReference>
<dbReference type="PRINTS" id="PR00837">
    <property type="entry name" value="V5TPXLIKE"/>
</dbReference>
<comment type="similarity">
    <text evidence="2">Belongs to the CRISP family.</text>
</comment>
<evidence type="ECO:0000256" key="6">
    <source>
        <dbReference type="ARBA" id="ARBA00023265"/>
    </source>
</evidence>
<name>A0AAV5EPR1_ELECO</name>
<dbReference type="AlphaFoldDB" id="A0AAV5EPR1"/>
<reference evidence="8" key="1">
    <citation type="journal article" date="2018" name="DNA Res.">
        <title>Multiple hybrid de novo genome assembly of finger millet, an orphan allotetraploid crop.</title>
        <authorList>
            <person name="Hatakeyama M."/>
            <person name="Aluri S."/>
            <person name="Balachadran M.T."/>
            <person name="Sivarajan S.R."/>
            <person name="Patrignani A."/>
            <person name="Gruter S."/>
            <person name="Poveda L."/>
            <person name="Shimizu-Inatsugi R."/>
            <person name="Baeten J."/>
            <person name="Francoijs K.J."/>
            <person name="Nataraja K.N."/>
            <person name="Reddy Y.A.N."/>
            <person name="Phadnis S."/>
            <person name="Ravikumar R.L."/>
            <person name="Schlapbach R."/>
            <person name="Sreeman S.M."/>
            <person name="Shimizu K.K."/>
        </authorList>
    </citation>
    <scope>NUCLEOTIDE SEQUENCE</scope>
</reference>
<dbReference type="CDD" id="cd05381">
    <property type="entry name" value="CAP_PR-1"/>
    <property type="match status" value="1"/>
</dbReference>
<evidence type="ECO:0000256" key="2">
    <source>
        <dbReference type="ARBA" id="ARBA00009923"/>
    </source>
</evidence>
<dbReference type="InterPro" id="IPR018244">
    <property type="entry name" value="Allrgn_V5/Tpx1_CS"/>
</dbReference>
<keyword evidence="5" id="KW-1015">Disulfide bond</keyword>
<evidence type="ECO:0000256" key="3">
    <source>
        <dbReference type="ARBA" id="ARBA00022729"/>
    </source>
</evidence>
<comment type="caution">
    <text evidence="8">The sequence shown here is derived from an EMBL/GenBank/DDBJ whole genome shotgun (WGS) entry which is preliminary data.</text>
</comment>
<dbReference type="Pfam" id="PF00188">
    <property type="entry name" value="CAP"/>
    <property type="match status" value="2"/>
</dbReference>
<accession>A0AAV5EPR1</accession>
<dbReference type="InterPro" id="IPR035940">
    <property type="entry name" value="CAP_sf"/>
</dbReference>